<keyword evidence="3 7" id="KW-0479">Metal-binding</keyword>
<dbReference type="Proteomes" id="UP000544872">
    <property type="component" value="Unassembled WGS sequence"/>
</dbReference>
<dbReference type="PANTHER" id="PTHR24291">
    <property type="entry name" value="CYTOCHROME P450 FAMILY 4"/>
    <property type="match status" value="1"/>
</dbReference>
<evidence type="ECO:0000256" key="2">
    <source>
        <dbReference type="ARBA" id="ARBA00022617"/>
    </source>
</evidence>
<keyword evidence="5 7" id="KW-0408">Iron</keyword>
<dbReference type="PROSITE" id="PS00086">
    <property type="entry name" value="CYTOCHROME_P450"/>
    <property type="match status" value="1"/>
</dbReference>
<dbReference type="InterPro" id="IPR017972">
    <property type="entry name" value="Cyt_P450_CS"/>
</dbReference>
<dbReference type="PANTHER" id="PTHR24291:SF50">
    <property type="entry name" value="BIFUNCTIONAL ALBAFLAVENONE MONOOXYGENASE_TERPENE SYNTHASE"/>
    <property type="match status" value="1"/>
</dbReference>
<dbReference type="PRINTS" id="PR00385">
    <property type="entry name" value="P450"/>
</dbReference>
<dbReference type="InterPro" id="IPR036396">
    <property type="entry name" value="Cyt_P450_sf"/>
</dbReference>
<evidence type="ECO:0000313" key="10">
    <source>
        <dbReference type="Proteomes" id="UP000544872"/>
    </source>
</evidence>
<evidence type="ECO:0000313" key="9">
    <source>
        <dbReference type="EMBL" id="MBB6209108.1"/>
    </source>
</evidence>
<dbReference type="InterPro" id="IPR050196">
    <property type="entry name" value="Cytochrome_P450_Monoox"/>
</dbReference>
<sequence length="457" mass="51027">MTTQTLTAPKTTARFGLRTLLRLRKDPLATVTSIARAADLVELRVGAERLFVISHPDQVERVLKTNAKGYAKSKFYDRLKPIFGNGMIVAEGAAWKRQRETARPAFGSHVLRAVAEAAVVQARDFMEELRAEKGAADIGEAMMRLTLAVALKVLFNTEVDRATTQRLQGAITTALRTAEKRMWALFPLFSRLPGPSTLRFRRAIRTLDDFVYGMIADRRAMGEAMPRDLLTHMLHWRDSETGKGLPDQILRDEILFMVLAAHETTAAALAWTFSLLAEHPQERQRVQAELDQVLEGRAPGWDDLSNLPVTRGALLESMRLYPPAWSLSRTALADDEVGGFTIPKGSSLMVCPWLTHRDDRFWDQPQAFRPDRFIGDAEDSHHAFAYFPFGGGPRLCIGNNFALIEAMAVLATVLPALDLEVAPGARITPEPMISLRPHGLMMTGRERTRPEPQRRAA</sequence>
<comment type="cofactor">
    <cofactor evidence="7">
        <name>heme</name>
        <dbReference type="ChEBI" id="CHEBI:30413"/>
    </cofactor>
</comment>
<keyword evidence="10" id="KW-1185">Reference proteome</keyword>
<proteinExistence type="inferred from homology"/>
<dbReference type="EMBL" id="JACIIX010000001">
    <property type="protein sequence ID" value="MBB6209108.1"/>
    <property type="molecule type" value="Genomic_DNA"/>
</dbReference>
<evidence type="ECO:0000256" key="6">
    <source>
        <dbReference type="ARBA" id="ARBA00023033"/>
    </source>
</evidence>
<organism evidence="9 10">
    <name type="scientific">Novispirillum itersonii</name>
    <name type="common">Aquaspirillum itersonii</name>
    <dbReference type="NCBI Taxonomy" id="189"/>
    <lineage>
        <taxon>Bacteria</taxon>
        <taxon>Pseudomonadati</taxon>
        <taxon>Pseudomonadota</taxon>
        <taxon>Alphaproteobacteria</taxon>
        <taxon>Rhodospirillales</taxon>
        <taxon>Novispirillaceae</taxon>
        <taxon>Novispirillum</taxon>
    </lineage>
</organism>
<dbReference type="GO" id="GO:0004497">
    <property type="term" value="F:monooxygenase activity"/>
    <property type="evidence" value="ECO:0007669"/>
    <property type="project" value="UniProtKB-KW"/>
</dbReference>
<dbReference type="RefSeq" id="WP_184260974.1">
    <property type="nucleotide sequence ID" value="NZ_JACIIX010000001.1"/>
</dbReference>
<evidence type="ECO:0000256" key="7">
    <source>
        <dbReference type="PIRSR" id="PIRSR602403-1"/>
    </source>
</evidence>
<dbReference type="CDD" id="cd20620">
    <property type="entry name" value="CYP132-like"/>
    <property type="match status" value="1"/>
</dbReference>
<evidence type="ECO:0000256" key="4">
    <source>
        <dbReference type="ARBA" id="ARBA00023002"/>
    </source>
</evidence>
<keyword evidence="4 8" id="KW-0560">Oxidoreductase</keyword>
<evidence type="ECO:0000256" key="1">
    <source>
        <dbReference type="ARBA" id="ARBA00010617"/>
    </source>
</evidence>
<dbReference type="Pfam" id="PF00067">
    <property type="entry name" value="p450"/>
    <property type="match status" value="1"/>
</dbReference>
<name>A0A7W9ZCT5_NOVIT</name>
<dbReference type="InterPro" id="IPR002403">
    <property type="entry name" value="Cyt_P450_E_grp-IV"/>
</dbReference>
<dbReference type="GO" id="GO:0016705">
    <property type="term" value="F:oxidoreductase activity, acting on paired donors, with incorporation or reduction of molecular oxygen"/>
    <property type="evidence" value="ECO:0007669"/>
    <property type="project" value="InterPro"/>
</dbReference>
<dbReference type="GO" id="GO:0020037">
    <property type="term" value="F:heme binding"/>
    <property type="evidence" value="ECO:0007669"/>
    <property type="project" value="InterPro"/>
</dbReference>
<feature type="binding site" description="axial binding residue" evidence="7">
    <location>
        <position position="396"/>
    </location>
    <ligand>
        <name>heme</name>
        <dbReference type="ChEBI" id="CHEBI:30413"/>
    </ligand>
    <ligandPart>
        <name>Fe</name>
        <dbReference type="ChEBI" id="CHEBI:18248"/>
    </ligandPart>
</feature>
<comment type="similarity">
    <text evidence="1 8">Belongs to the cytochrome P450 family.</text>
</comment>
<reference evidence="9 10" key="1">
    <citation type="submission" date="2020-08" db="EMBL/GenBank/DDBJ databases">
        <title>Genomic Encyclopedia of Type Strains, Phase IV (KMG-IV): sequencing the most valuable type-strain genomes for metagenomic binning, comparative biology and taxonomic classification.</title>
        <authorList>
            <person name="Goeker M."/>
        </authorList>
    </citation>
    <scope>NUCLEOTIDE SEQUENCE [LARGE SCALE GENOMIC DNA]</scope>
    <source>
        <strain evidence="9 10">DSM 11590</strain>
    </source>
</reference>
<evidence type="ECO:0000256" key="3">
    <source>
        <dbReference type="ARBA" id="ARBA00022723"/>
    </source>
</evidence>
<gene>
    <name evidence="9" type="ORF">FHS48_000489</name>
</gene>
<dbReference type="SUPFAM" id="SSF48264">
    <property type="entry name" value="Cytochrome P450"/>
    <property type="match status" value="1"/>
</dbReference>
<dbReference type="InterPro" id="IPR001128">
    <property type="entry name" value="Cyt_P450"/>
</dbReference>
<protein>
    <submittedName>
        <fullName evidence="9">Cytochrome P450</fullName>
    </submittedName>
</protein>
<dbReference type="GO" id="GO:0005506">
    <property type="term" value="F:iron ion binding"/>
    <property type="evidence" value="ECO:0007669"/>
    <property type="project" value="InterPro"/>
</dbReference>
<evidence type="ECO:0000256" key="8">
    <source>
        <dbReference type="RuleBase" id="RU000461"/>
    </source>
</evidence>
<accession>A0A7W9ZCT5</accession>
<dbReference type="Gene3D" id="1.10.630.10">
    <property type="entry name" value="Cytochrome P450"/>
    <property type="match status" value="1"/>
</dbReference>
<evidence type="ECO:0000256" key="5">
    <source>
        <dbReference type="ARBA" id="ARBA00023004"/>
    </source>
</evidence>
<comment type="caution">
    <text evidence="9">The sequence shown here is derived from an EMBL/GenBank/DDBJ whole genome shotgun (WGS) entry which is preliminary data.</text>
</comment>
<dbReference type="PRINTS" id="PR00465">
    <property type="entry name" value="EP450IV"/>
</dbReference>
<dbReference type="AlphaFoldDB" id="A0A7W9ZCT5"/>
<keyword evidence="2 7" id="KW-0349">Heme</keyword>
<keyword evidence="6 8" id="KW-0503">Monooxygenase</keyword>